<evidence type="ECO:0000313" key="2">
    <source>
        <dbReference type="EMBL" id="EKC77417.1"/>
    </source>
</evidence>
<keyword evidence="1" id="KW-1133">Transmembrane helix</keyword>
<proteinExistence type="predicted"/>
<accession>K1TWB5</accession>
<comment type="caution">
    <text evidence="2">The sequence shown here is derived from an EMBL/GenBank/DDBJ whole genome shotgun (WGS) entry which is preliminary data.</text>
</comment>
<feature type="transmembrane region" description="Helical" evidence="1">
    <location>
        <begin position="12"/>
        <end position="33"/>
    </location>
</feature>
<protein>
    <submittedName>
        <fullName evidence="2">Transporter, NhaC family</fullName>
    </submittedName>
</protein>
<keyword evidence="1" id="KW-0812">Transmembrane</keyword>
<keyword evidence="1" id="KW-0472">Membrane</keyword>
<dbReference type="EMBL" id="AJWY01002766">
    <property type="protein sequence ID" value="EKC77417.1"/>
    <property type="molecule type" value="Genomic_DNA"/>
</dbReference>
<dbReference type="AlphaFoldDB" id="K1TWB5"/>
<organism evidence="2">
    <name type="scientific">human gut metagenome</name>
    <dbReference type="NCBI Taxonomy" id="408170"/>
    <lineage>
        <taxon>unclassified sequences</taxon>
        <taxon>metagenomes</taxon>
        <taxon>organismal metagenomes</taxon>
    </lineage>
</organism>
<feature type="non-terminal residue" evidence="2">
    <location>
        <position position="64"/>
    </location>
</feature>
<reference evidence="2" key="1">
    <citation type="journal article" date="2013" name="Environ. Microbiol.">
        <title>Microbiota from the distal guts of lean and obese adolescents exhibit partial functional redundancy besides clear differences in community structure.</title>
        <authorList>
            <person name="Ferrer M."/>
            <person name="Ruiz A."/>
            <person name="Lanza F."/>
            <person name="Haange S.B."/>
            <person name="Oberbach A."/>
            <person name="Till H."/>
            <person name="Bargiela R."/>
            <person name="Campoy C."/>
            <person name="Segura M.T."/>
            <person name="Richter M."/>
            <person name="von Bergen M."/>
            <person name="Seifert J."/>
            <person name="Suarez A."/>
        </authorList>
    </citation>
    <scope>NUCLEOTIDE SEQUENCE</scope>
</reference>
<evidence type="ECO:0000256" key="1">
    <source>
        <dbReference type="SAM" id="Phobius"/>
    </source>
</evidence>
<gene>
    <name evidence="2" type="ORF">LEA_04194</name>
</gene>
<name>K1TWB5_9ZZZZ</name>
<sequence length="64" mass="6978">MTRKIQKQPSPWVSAIPLTVLTLLLYVVIRAFGGDAINGGSQIALLSATSVCVMLSIGIYRCRW</sequence>
<feature type="transmembrane region" description="Helical" evidence="1">
    <location>
        <begin position="39"/>
        <end position="60"/>
    </location>
</feature>